<gene>
    <name evidence="2" type="ORF">CRB2_85</name>
</gene>
<feature type="region of interest" description="Disordered" evidence="1">
    <location>
        <begin position="1"/>
        <end position="22"/>
    </location>
</feature>
<feature type="compositionally biased region" description="Basic residues" evidence="1">
    <location>
        <begin position="1"/>
        <end position="10"/>
    </location>
</feature>
<evidence type="ECO:0000256" key="1">
    <source>
        <dbReference type="SAM" id="MobiDB-lite"/>
    </source>
</evidence>
<proteinExistence type="predicted"/>
<protein>
    <submittedName>
        <fullName evidence="2">Uncharacterized protein</fullName>
    </submittedName>
</protein>
<accession>A0A455M8H3</accession>
<dbReference type="Proteomes" id="UP000292006">
    <property type="component" value="Segment"/>
</dbReference>
<sequence length="73" mass="8058">MSAQAPRRRCPGSGRVPAPPRTWRTALGGLRAADDRATCPACGKRFAHRADGRVRVHEMPQGQRVRLKVVTQK</sequence>
<evidence type="ECO:0000313" key="3">
    <source>
        <dbReference type="Proteomes" id="UP000292006"/>
    </source>
</evidence>
<dbReference type="EMBL" id="MK059749">
    <property type="protein sequence ID" value="AYP70071.1"/>
    <property type="molecule type" value="Genomic_DNA"/>
</dbReference>
<keyword evidence="3" id="KW-1185">Reference proteome</keyword>
<organism evidence="2 3">
    <name type="scientific">Mycobacterium phage CRB2</name>
    <dbReference type="NCBI Taxonomy" id="2483623"/>
    <lineage>
        <taxon>Viruses</taxon>
        <taxon>Duplodnaviria</taxon>
        <taxon>Heunggongvirae</taxon>
        <taxon>Uroviricota</taxon>
        <taxon>Caudoviricetes</taxon>
        <taxon>Bclasvirinae</taxon>
        <taxon>Quesadillavirus</taxon>
        <taxon>Quesadillavirus CRB2</taxon>
    </lineage>
</organism>
<evidence type="ECO:0000313" key="2">
    <source>
        <dbReference type="EMBL" id="AYP70071.1"/>
    </source>
</evidence>
<name>A0A455M8H3_9CAUD</name>
<reference evidence="2 3" key="1">
    <citation type="journal article" date="2019" name="PLoS ONE">
        <title>Mycobacteriophage CRB2 defines a new subcluster in mycobacteriophage classification.</title>
        <authorList>
            <person name="Suarez C.A."/>
            <person name="Franceschelli J.J."/>
            <person name="Morbidoni H.R."/>
        </authorList>
    </citation>
    <scope>NUCLEOTIDE SEQUENCE [LARGE SCALE GENOMIC DNA]</scope>
</reference>